<reference evidence="1 2" key="1">
    <citation type="journal article" date="2011" name="Science">
        <title>Comparative functional genomics of the fission yeasts.</title>
        <authorList>
            <person name="Rhind N."/>
            <person name="Chen Z."/>
            <person name="Yassour M."/>
            <person name="Thompson D.A."/>
            <person name="Haas B.J."/>
            <person name="Habib N."/>
            <person name="Wapinski I."/>
            <person name="Roy S."/>
            <person name="Lin M.F."/>
            <person name="Heiman D.I."/>
            <person name="Young S.K."/>
            <person name="Furuya K."/>
            <person name="Guo Y."/>
            <person name="Pidoux A."/>
            <person name="Chen H.M."/>
            <person name="Robbertse B."/>
            <person name="Goldberg J.M."/>
            <person name="Aoki K."/>
            <person name="Bayne E.H."/>
            <person name="Berlin A.M."/>
            <person name="Desjardins C.A."/>
            <person name="Dobbs E."/>
            <person name="Dukaj L."/>
            <person name="Fan L."/>
            <person name="FitzGerald M.G."/>
            <person name="French C."/>
            <person name="Gujja S."/>
            <person name="Hansen K."/>
            <person name="Keifenheim D."/>
            <person name="Levin J.Z."/>
            <person name="Mosher R.A."/>
            <person name="Mueller C.A."/>
            <person name="Pfiffner J."/>
            <person name="Priest M."/>
            <person name="Russ C."/>
            <person name="Smialowska A."/>
            <person name="Swoboda P."/>
            <person name="Sykes S.M."/>
            <person name="Vaughn M."/>
            <person name="Vengrova S."/>
            <person name="Yoder R."/>
            <person name="Zeng Q."/>
            <person name="Allshire R."/>
            <person name="Baulcombe D."/>
            <person name="Birren B.W."/>
            <person name="Brown W."/>
            <person name="Ekwall K."/>
            <person name="Kellis M."/>
            <person name="Leatherwood J."/>
            <person name="Levin H."/>
            <person name="Margalit H."/>
            <person name="Martienssen R."/>
            <person name="Nieduszynski C.A."/>
            <person name="Spatafora J.W."/>
            <person name="Friedman N."/>
            <person name="Dalgaard J.Z."/>
            <person name="Baumann P."/>
            <person name="Niki H."/>
            <person name="Regev A."/>
            <person name="Nusbaum C."/>
        </authorList>
    </citation>
    <scope>NUCLEOTIDE SEQUENCE [LARGE SCALE GENOMIC DNA]</scope>
    <source>
        <strain evidence="2">OY26 / ATCC MYA-4695 / CBS 11777 / NBRC 106824 / NRRL Y48691</strain>
    </source>
</reference>
<dbReference type="HOGENOM" id="CLU_2293303_0_0_1"/>
<dbReference type="RefSeq" id="XP_013021146.1">
    <property type="nucleotide sequence ID" value="XM_013165692.1"/>
</dbReference>
<name>S9W5A1_SCHCR</name>
<evidence type="ECO:0000313" key="2">
    <source>
        <dbReference type="Proteomes" id="UP000015464"/>
    </source>
</evidence>
<accession>S9W5A1</accession>
<proteinExistence type="predicted"/>
<dbReference type="AlphaFoldDB" id="S9W5A1"/>
<dbReference type="GeneID" id="25037352"/>
<gene>
    <name evidence="1" type="ORF">SPOG_03033</name>
</gene>
<keyword evidence="2" id="KW-1185">Reference proteome</keyword>
<sequence length="101" mass="11125">MSCHLQHPLLLHILLNGNPPPPHPPISAPYMVHPSKSRSSPYIYNGQTPYRTFAQHCKSTPFLALSRVSSSLIPANFDPSFNSHKNDVPCSASLVHISLLT</sequence>
<protein>
    <submittedName>
        <fullName evidence="1">Uncharacterized protein</fullName>
    </submittedName>
</protein>
<organism evidence="1 2">
    <name type="scientific">Schizosaccharomyces cryophilus (strain OY26 / ATCC MYA-4695 / CBS 11777 / NBRC 106824 / NRRL Y48691)</name>
    <name type="common">Fission yeast</name>
    <dbReference type="NCBI Taxonomy" id="653667"/>
    <lineage>
        <taxon>Eukaryota</taxon>
        <taxon>Fungi</taxon>
        <taxon>Dikarya</taxon>
        <taxon>Ascomycota</taxon>
        <taxon>Taphrinomycotina</taxon>
        <taxon>Schizosaccharomycetes</taxon>
        <taxon>Schizosaccharomycetales</taxon>
        <taxon>Schizosaccharomycetaceae</taxon>
        <taxon>Schizosaccharomyces</taxon>
    </lineage>
</organism>
<dbReference type="Proteomes" id="UP000015464">
    <property type="component" value="Unassembled WGS sequence"/>
</dbReference>
<dbReference type="EMBL" id="KE546988">
    <property type="protein sequence ID" value="EPY53734.1"/>
    <property type="molecule type" value="Genomic_DNA"/>
</dbReference>
<evidence type="ECO:0000313" key="1">
    <source>
        <dbReference type="EMBL" id="EPY53734.1"/>
    </source>
</evidence>